<feature type="region of interest" description="Disordered" evidence="1">
    <location>
        <begin position="241"/>
        <end position="285"/>
    </location>
</feature>
<feature type="compositionally biased region" description="Pro residues" evidence="1">
    <location>
        <begin position="242"/>
        <end position="261"/>
    </location>
</feature>
<evidence type="ECO:0000256" key="2">
    <source>
        <dbReference type="SAM" id="Phobius"/>
    </source>
</evidence>
<dbReference type="NCBIfam" id="NF047832">
    <property type="entry name" value="caspase_w_EACC1"/>
    <property type="match status" value="1"/>
</dbReference>
<proteinExistence type="predicted"/>
<reference evidence="4 5" key="1">
    <citation type="journal article" date="2019" name="Int. J. Syst. Evol. Microbiol.">
        <title>The Global Catalogue of Microorganisms (GCM) 10K type strain sequencing project: providing services to taxonomists for standard genome sequencing and annotation.</title>
        <authorList>
            <consortium name="The Broad Institute Genomics Platform"/>
            <consortium name="The Broad Institute Genome Sequencing Center for Infectious Disease"/>
            <person name="Wu L."/>
            <person name="Ma J."/>
        </authorList>
    </citation>
    <scope>NUCLEOTIDE SEQUENCE [LARGE SCALE GENOMIC DNA]</scope>
    <source>
        <strain evidence="4 5">JCM 15309</strain>
    </source>
</reference>
<dbReference type="Gene3D" id="3.40.50.1460">
    <property type="match status" value="1"/>
</dbReference>
<keyword evidence="5" id="KW-1185">Reference proteome</keyword>
<evidence type="ECO:0000313" key="4">
    <source>
        <dbReference type="EMBL" id="GAA1974197.1"/>
    </source>
</evidence>
<evidence type="ECO:0000259" key="3">
    <source>
        <dbReference type="Pfam" id="PF00656"/>
    </source>
</evidence>
<dbReference type="Pfam" id="PF00656">
    <property type="entry name" value="Peptidase_C14"/>
    <property type="match status" value="1"/>
</dbReference>
<evidence type="ECO:0000256" key="1">
    <source>
        <dbReference type="SAM" id="MobiDB-lite"/>
    </source>
</evidence>
<gene>
    <name evidence="4" type="ORF">GCM10009798_39300</name>
</gene>
<keyword evidence="2" id="KW-1133">Transmembrane helix</keyword>
<keyword evidence="2" id="KW-0812">Transmembrane</keyword>
<dbReference type="SUPFAM" id="SSF52129">
    <property type="entry name" value="Caspase-like"/>
    <property type="match status" value="1"/>
</dbReference>
<dbReference type="EMBL" id="BAAAPB010000005">
    <property type="protein sequence ID" value="GAA1974197.1"/>
    <property type="molecule type" value="Genomic_DNA"/>
</dbReference>
<dbReference type="Proteomes" id="UP001500571">
    <property type="component" value="Unassembled WGS sequence"/>
</dbReference>
<name>A0ABN2RSL1_9ACTN</name>
<evidence type="ECO:0000313" key="5">
    <source>
        <dbReference type="Proteomes" id="UP001500571"/>
    </source>
</evidence>
<comment type="caution">
    <text evidence="4">The sequence shown here is derived from an EMBL/GenBank/DDBJ whole genome shotgun (WGS) entry which is preliminary data.</text>
</comment>
<accession>A0ABN2RSL1</accession>
<feature type="transmembrane region" description="Helical" evidence="2">
    <location>
        <begin position="292"/>
        <end position="312"/>
    </location>
</feature>
<dbReference type="InterPro" id="IPR011600">
    <property type="entry name" value="Pept_C14_caspase"/>
</dbReference>
<sequence length="499" mass="52844">MAVTDYLDTSLRALRAPAGDAAELRDLLADPEVGGFSVTSVVNERAHQLRVAIEDFLADREPDDLLLVYLSCHGLVDARRRLYFAARDTFKNRLASSGVESHWLLDQLEDCRARRQVVILDCCFSGAFARGAKGDDDMNLGEHLVGEGRGRVVLTASRGSEYSFEGEPLQGDDAARGSVFTSALIDGIRTGRADTDHDGEISVEDAYAYAFEQVRRSGTQQTPQRWLYGAEGSILLARTPPVLTPAEPPAPPPAEPAPVPLPSGTDGPADAPPVPPSPAPPSRARRWRRPSVLAAIGVGVAAVAGLVVFLVLQGGDPGSPGGGGDGTAGISTSGTITQSSPWRLRIKDDISNVSGGDDVGCSITLGNRGSGNVRSWDDFYGVKTFQMRESGTFDYHVSDRGCLLLPQRGDGGVAPLPLLWSSADGDSAVFESPGRVTVSVTDFQGTPTCDLFLMADADGRAVDNREASDKQASVTLESDGPRRVFVKAPTCSIRVVAAP</sequence>
<dbReference type="InterPro" id="IPR052039">
    <property type="entry name" value="Caspase-related_regulators"/>
</dbReference>
<organism evidence="4 5">
    <name type="scientific">Nocardioides panacihumi</name>
    <dbReference type="NCBI Taxonomy" id="400774"/>
    <lineage>
        <taxon>Bacteria</taxon>
        <taxon>Bacillati</taxon>
        <taxon>Actinomycetota</taxon>
        <taxon>Actinomycetes</taxon>
        <taxon>Propionibacteriales</taxon>
        <taxon>Nocardioidaceae</taxon>
        <taxon>Nocardioides</taxon>
    </lineage>
</organism>
<protein>
    <recommendedName>
        <fullName evidence="3">Peptidase C14 caspase domain-containing protein</fullName>
    </recommendedName>
</protein>
<dbReference type="PANTHER" id="PTHR22576:SF37">
    <property type="entry name" value="MUCOSA-ASSOCIATED LYMPHOID TISSUE LYMPHOMA TRANSLOCATION PROTEIN 1"/>
    <property type="match status" value="1"/>
</dbReference>
<feature type="compositionally biased region" description="Pro residues" evidence="1">
    <location>
        <begin position="270"/>
        <end position="281"/>
    </location>
</feature>
<keyword evidence="2" id="KW-0472">Membrane</keyword>
<dbReference type="InterPro" id="IPR029030">
    <property type="entry name" value="Caspase-like_dom_sf"/>
</dbReference>
<dbReference type="PANTHER" id="PTHR22576">
    <property type="entry name" value="MUCOSA ASSOCIATED LYMPHOID TISSUE LYMPHOMA TRANSLOCATION PROTEIN 1/PARACASPASE"/>
    <property type="match status" value="1"/>
</dbReference>
<feature type="domain" description="Peptidase C14 caspase" evidence="3">
    <location>
        <begin position="10"/>
        <end position="224"/>
    </location>
</feature>